<comment type="caution">
    <text evidence="5">The sequence shown here is derived from an EMBL/GenBank/DDBJ whole genome shotgun (WGS) entry which is preliminary data.</text>
</comment>
<feature type="compositionally biased region" description="Basic and acidic residues" evidence="3">
    <location>
        <begin position="244"/>
        <end position="263"/>
    </location>
</feature>
<protein>
    <recommendedName>
        <fullName evidence="4">HTH tetR-type domain-containing protein</fullName>
    </recommendedName>
</protein>
<dbReference type="PANTHER" id="PTHR43479">
    <property type="entry name" value="ACREF/ENVCD OPERON REPRESSOR-RELATED"/>
    <property type="match status" value="1"/>
</dbReference>
<gene>
    <name evidence="5" type="ORF">GZ78_13215</name>
</gene>
<keyword evidence="6" id="KW-1185">Reference proteome</keyword>
<dbReference type="Pfam" id="PF00440">
    <property type="entry name" value="TetR_N"/>
    <property type="match status" value="1"/>
</dbReference>
<evidence type="ECO:0000313" key="6">
    <source>
        <dbReference type="Proteomes" id="UP000028073"/>
    </source>
</evidence>
<dbReference type="AlphaFoldDB" id="A0A081NJ21"/>
<dbReference type="PANTHER" id="PTHR43479:SF11">
    <property type="entry name" value="ACREF_ENVCD OPERON REPRESSOR-RELATED"/>
    <property type="match status" value="1"/>
</dbReference>
<reference evidence="5 6" key="1">
    <citation type="submission" date="2014-06" db="EMBL/GenBank/DDBJ databases">
        <title>Whole Genome Sequences of Three Symbiotic Endozoicomonas Bacteria.</title>
        <authorList>
            <person name="Neave M.J."/>
            <person name="Apprill A."/>
            <person name="Voolstra C.R."/>
        </authorList>
    </citation>
    <scope>NUCLEOTIDE SEQUENCE [LARGE SCALE GENOMIC DNA]</scope>
    <source>
        <strain evidence="5 6">DSM 25634</strain>
    </source>
</reference>
<dbReference type="InterPro" id="IPR050624">
    <property type="entry name" value="HTH-type_Tx_Regulator"/>
</dbReference>
<evidence type="ECO:0000256" key="2">
    <source>
        <dbReference type="PROSITE-ProRule" id="PRU00335"/>
    </source>
</evidence>
<evidence type="ECO:0000256" key="1">
    <source>
        <dbReference type="ARBA" id="ARBA00023125"/>
    </source>
</evidence>
<dbReference type="EMBL" id="JOKH01000002">
    <property type="protein sequence ID" value="KEQ18444.1"/>
    <property type="molecule type" value="Genomic_DNA"/>
</dbReference>
<feature type="region of interest" description="Disordered" evidence="3">
    <location>
        <begin position="222"/>
        <end position="263"/>
    </location>
</feature>
<proteinExistence type="predicted"/>
<feature type="domain" description="HTH tetR-type" evidence="4">
    <location>
        <begin position="9"/>
        <end position="69"/>
    </location>
</feature>
<dbReference type="Gene3D" id="1.10.357.10">
    <property type="entry name" value="Tetracycline Repressor, domain 2"/>
    <property type="match status" value="1"/>
</dbReference>
<dbReference type="eggNOG" id="COG1309">
    <property type="taxonomic scope" value="Bacteria"/>
</dbReference>
<accession>A0A081NJ21</accession>
<dbReference type="OrthoDB" id="116240at2"/>
<dbReference type="RefSeq" id="WP_034835778.1">
    <property type="nucleotide sequence ID" value="NZ_JOKH01000002.1"/>
</dbReference>
<dbReference type="Proteomes" id="UP000028073">
    <property type="component" value="Unassembled WGS sequence"/>
</dbReference>
<dbReference type="PROSITE" id="PS50977">
    <property type="entry name" value="HTH_TETR_2"/>
    <property type="match status" value="1"/>
</dbReference>
<evidence type="ECO:0000259" key="4">
    <source>
        <dbReference type="PROSITE" id="PS50977"/>
    </source>
</evidence>
<keyword evidence="1 2" id="KW-0238">DNA-binding</keyword>
<dbReference type="InterPro" id="IPR001647">
    <property type="entry name" value="HTH_TetR"/>
</dbReference>
<name>A0A081NJ21_9GAMM</name>
<dbReference type="GO" id="GO:0003677">
    <property type="term" value="F:DNA binding"/>
    <property type="evidence" value="ECO:0007669"/>
    <property type="project" value="UniProtKB-UniRule"/>
</dbReference>
<evidence type="ECO:0000256" key="3">
    <source>
        <dbReference type="SAM" id="MobiDB-lite"/>
    </source>
</evidence>
<dbReference type="InterPro" id="IPR009057">
    <property type="entry name" value="Homeodomain-like_sf"/>
</dbReference>
<evidence type="ECO:0000313" key="5">
    <source>
        <dbReference type="EMBL" id="KEQ18444.1"/>
    </source>
</evidence>
<sequence>MSLREKGKARRKQQILDAVVTLLQAEGFSALSTSRIAEEAEVSVATLYNLMGSIDNILDVIVEQLFTEFESAYTHITRDLAPLAIIEGVSEAAYSFLKKDESKYKAVLKAVFQINVSRELTVPVFHTAQNNRTLFISAIRQLQNSGAMLPGLSPQLLAEQMLITQVMLLENWSAGVINLERFRLTSKFHFLLLIKAWASPELNIELQQKILEIQGSIEALMGSSDAQKRRPQATKTGQNKTIKTRSEKEVLSYEDRSLQKAGS</sequence>
<feature type="DNA-binding region" description="H-T-H motif" evidence="2">
    <location>
        <begin position="32"/>
        <end position="51"/>
    </location>
</feature>
<dbReference type="SUPFAM" id="SSF46689">
    <property type="entry name" value="Homeodomain-like"/>
    <property type="match status" value="1"/>
</dbReference>
<dbReference type="STRING" id="1137799.GZ78_13215"/>
<organism evidence="5 6">
    <name type="scientific">Endozoicomonas numazuensis</name>
    <dbReference type="NCBI Taxonomy" id="1137799"/>
    <lineage>
        <taxon>Bacteria</taxon>
        <taxon>Pseudomonadati</taxon>
        <taxon>Pseudomonadota</taxon>
        <taxon>Gammaproteobacteria</taxon>
        <taxon>Oceanospirillales</taxon>
        <taxon>Endozoicomonadaceae</taxon>
        <taxon>Endozoicomonas</taxon>
    </lineage>
</organism>